<dbReference type="GO" id="GO:0019748">
    <property type="term" value="P:secondary metabolic process"/>
    <property type="evidence" value="ECO:0007669"/>
    <property type="project" value="TreeGrafter"/>
</dbReference>
<evidence type="ECO:0000259" key="3">
    <source>
        <dbReference type="Pfam" id="PF00501"/>
    </source>
</evidence>
<evidence type="ECO:0000313" key="6">
    <source>
        <dbReference type="Proteomes" id="UP000800082"/>
    </source>
</evidence>
<evidence type="ECO:0000259" key="4">
    <source>
        <dbReference type="Pfam" id="PF13193"/>
    </source>
</evidence>
<dbReference type="InterPro" id="IPR000873">
    <property type="entry name" value="AMP-dep_synth/lig_dom"/>
</dbReference>
<gene>
    <name evidence="5" type="ORF">M421DRAFT_134652</name>
</gene>
<dbReference type="InterPro" id="IPR020845">
    <property type="entry name" value="AMP-binding_CS"/>
</dbReference>
<dbReference type="AlphaFoldDB" id="A0A6A5RLC9"/>
<dbReference type="PANTHER" id="PTHR24096">
    <property type="entry name" value="LONG-CHAIN-FATTY-ACID--COA LIGASE"/>
    <property type="match status" value="1"/>
</dbReference>
<evidence type="ECO:0000313" key="5">
    <source>
        <dbReference type="EMBL" id="KAF1929225.1"/>
    </source>
</evidence>
<protein>
    <submittedName>
        <fullName evidence="5">Acetyl-CoA synthetase-like protein</fullName>
    </submittedName>
</protein>
<evidence type="ECO:0000256" key="1">
    <source>
        <dbReference type="ARBA" id="ARBA00006432"/>
    </source>
</evidence>
<dbReference type="RefSeq" id="XP_033449473.1">
    <property type="nucleotide sequence ID" value="XM_033587408.1"/>
</dbReference>
<dbReference type="Proteomes" id="UP000800082">
    <property type="component" value="Unassembled WGS sequence"/>
</dbReference>
<dbReference type="GeneID" id="54345054"/>
<keyword evidence="6" id="KW-1185">Reference proteome</keyword>
<sequence>MTTTIVDRTPEGIIYRAAKTLPLPDLDILTLLFDSEHSLAKEDTPIHISAADPSLRVTVSSCRALAQSTSAALRKHFNIGAHGPGKDIVSIVSNGHYLLPTLFYGIIGAGGVFSAASAAGTVGELSKQIVQAESKIVVTCEATRETAVRAAEQAGWGQGGGGRVIVMSEGASWTLKAVQGDGSLGPNLVDEREKLEWQRITDRAVLENSLVILIYSSGTTGLPKGVKLSHANLVAETMIPGNVLKSWLTARNAEPNRPKFEYSTIAHLPVAHIAGIQGYLLNPFYMGGSVHWMPRFDFAQFLTYSVKYRLSYLFSVPPIWVLIAKSPVVTDQFRLLEVAVSGAAPLGKELQLAASAKAGGPECFISQTWGLSETTGMATMLPLDTRDDTGSVSSLLPNMAARLVDDAGRDVEPGAPGEVLIKGPVVCKGYYRNDAANAEAFTGDWFYTGDIAEFRNGMFYIVDRKKELIKYKGLQVAPAELEALLLSHADIGDAAVIGVDADEGTNEVPRAYVVADRSKISAQAIADFVKANVANHKQLRGGVVFLDVIPKSPSGKILRKDLRVLAKREQGAKL</sequence>
<dbReference type="Gene3D" id="3.40.50.12780">
    <property type="entry name" value="N-terminal domain of ligase-like"/>
    <property type="match status" value="1"/>
</dbReference>
<name>A0A6A5RLC9_9PLEO</name>
<dbReference type="EMBL" id="ML978966">
    <property type="protein sequence ID" value="KAF1929225.1"/>
    <property type="molecule type" value="Genomic_DNA"/>
</dbReference>
<dbReference type="OrthoDB" id="1898221at2759"/>
<dbReference type="InterPro" id="IPR045851">
    <property type="entry name" value="AMP-bd_C_sf"/>
</dbReference>
<dbReference type="PROSITE" id="PS00455">
    <property type="entry name" value="AMP_BINDING"/>
    <property type="match status" value="1"/>
</dbReference>
<dbReference type="PANTHER" id="PTHR24096:SF149">
    <property type="entry name" value="AMP-BINDING DOMAIN-CONTAINING PROTEIN-RELATED"/>
    <property type="match status" value="1"/>
</dbReference>
<accession>A0A6A5RLC9</accession>
<dbReference type="GO" id="GO:0016405">
    <property type="term" value="F:CoA-ligase activity"/>
    <property type="evidence" value="ECO:0007669"/>
    <property type="project" value="TreeGrafter"/>
</dbReference>
<dbReference type="InterPro" id="IPR025110">
    <property type="entry name" value="AMP-bd_C"/>
</dbReference>
<dbReference type="Pfam" id="PF00501">
    <property type="entry name" value="AMP-binding"/>
    <property type="match status" value="1"/>
</dbReference>
<organism evidence="5 6">
    <name type="scientific">Didymella exigua CBS 183.55</name>
    <dbReference type="NCBI Taxonomy" id="1150837"/>
    <lineage>
        <taxon>Eukaryota</taxon>
        <taxon>Fungi</taxon>
        <taxon>Dikarya</taxon>
        <taxon>Ascomycota</taxon>
        <taxon>Pezizomycotina</taxon>
        <taxon>Dothideomycetes</taxon>
        <taxon>Pleosporomycetidae</taxon>
        <taxon>Pleosporales</taxon>
        <taxon>Pleosporineae</taxon>
        <taxon>Didymellaceae</taxon>
        <taxon>Didymella</taxon>
    </lineage>
</organism>
<dbReference type="Pfam" id="PF13193">
    <property type="entry name" value="AMP-binding_C"/>
    <property type="match status" value="1"/>
</dbReference>
<dbReference type="SUPFAM" id="SSF56801">
    <property type="entry name" value="Acetyl-CoA synthetase-like"/>
    <property type="match status" value="1"/>
</dbReference>
<reference evidence="5" key="1">
    <citation type="journal article" date="2020" name="Stud. Mycol.">
        <title>101 Dothideomycetes genomes: a test case for predicting lifestyles and emergence of pathogens.</title>
        <authorList>
            <person name="Haridas S."/>
            <person name="Albert R."/>
            <person name="Binder M."/>
            <person name="Bloem J."/>
            <person name="Labutti K."/>
            <person name="Salamov A."/>
            <person name="Andreopoulos B."/>
            <person name="Baker S."/>
            <person name="Barry K."/>
            <person name="Bills G."/>
            <person name="Bluhm B."/>
            <person name="Cannon C."/>
            <person name="Castanera R."/>
            <person name="Culley D."/>
            <person name="Daum C."/>
            <person name="Ezra D."/>
            <person name="Gonzalez J."/>
            <person name="Henrissat B."/>
            <person name="Kuo A."/>
            <person name="Liang C."/>
            <person name="Lipzen A."/>
            <person name="Lutzoni F."/>
            <person name="Magnuson J."/>
            <person name="Mondo S."/>
            <person name="Nolan M."/>
            <person name="Ohm R."/>
            <person name="Pangilinan J."/>
            <person name="Park H.-J."/>
            <person name="Ramirez L."/>
            <person name="Alfaro M."/>
            <person name="Sun H."/>
            <person name="Tritt A."/>
            <person name="Yoshinaga Y."/>
            <person name="Zwiers L.-H."/>
            <person name="Turgeon B."/>
            <person name="Goodwin S."/>
            <person name="Spatafora J."/>
            <person name="Crous P."/>
            <person name="Grigoriev I."/>
        </authorList>
    </citation>
    <scope>NUCLEOTIDE SEQUENCE</scope>
    <source>
        <strain evidence="5">CBS 183.55</strain>
    </source>
</reference>
<dbReference type="InterPro" id="IPR042099">
    <property type="entry name" value="ANL_N_sf"/>
</dbReference>
<feature type="domain" description="AMP-dependent synthetase/ligase" evidence="3">
    <location>
        <begin position="52"/>
        <end position="431"/>
    </location>
</feature>
<dbReference type="FunFam" id="3.30.300.30:FF:000007">
    <property type="entry name" value="4-coumarate--CoA ligase 2"/>
    <property type="match status" value="1"/>
</dbReference>
<proteinExistence type="inferred from homology"/>
<evidence type="ECO:0000256" key="2">
    <source>
        <dbReference type="ARBA" id="ARBA00022598"/>
    </source>
</evidence>
<keyword evidence="2" id="KW-0436">Ligase</keyword>
<feature type="domain" description="AMP-binding enzyme C-terminal" evidence="4">
    <location>
        <begin position="480"/>
        <end position="556"/>
    </location>
</feature>
<dbReference type="Gene3D" id="3.30.300.30">
    <property type="match status" value="1"/>
</dbReference>
<comment type="similarity">
    <text evidence="1">Belongs to the ATP-dependent AMP-binding enzyme family.</text>
</comment>